<evidence type="ECO:0000256" key="1">
    <source>
        <dbReference type="SAM" id="MobiDB-lite"/>
    </source>
</evidence>
<protein>
    <submittedName>
        <fullName evidence="3">Uncharacterized</fullName>
    </submittedName>
</protein>
<dbReference type="InterPro" id="IPR032250">
    <property type="entry name" value="DUF4825"/>
</dbReference>
<feature type="domain" description="DUF4825" evidence="2">
    <location>
        <begin position="152"/>
        <end position="245"/>
    </location>
</feature>
<name>A0A0E4GC10_9FIRM</name>
<feature type="compositionally biased region" description="Polar residues" evidence="1">
    <location>
        <begin position="7"/>
        <end position="17"/>
    </location>
</feature>
<gene>
    <name evidence="3" type="ORF">191</name>
</gene>
<proteinExistence type="predicted"/>
<dbReference type="STRING" id="690567.191"/>
<feature type="region of interest" description="Disordered" evidence="1">
    <location>
        <begin position="1"/>
        <end position="29"/>
    </location>
</feature>
<keyword evidence="4" id="KW-1185">Reference proteome</keyword>
<evidence type="ECO:0000313" key="4">
    <source>
        <dbReference type="Proteomes" id="UP000045545"/>
    </source>
</evidence>
<dbReference type="AlphaFoldDB" id="A0A0E4GC10"/>
<evidence type="ECO:0000313" key="3">
    <source>
        <dbReference type="EMBL" id="CFX00886.1"/>
    </source>
</evidence>
<organism evidence="3 4">
    <name type="scientific">Syntrophomonas zehnderi OL-4</name>
    <dbReference type="NCBI Taxonomy" id="690567"/>
    <lineage>
        <taxon>Bacteria</taxon>
        <taxon>Bacillati</taxon>
        <taxon>Bacillota</taxon>
        <taxon>Clostridia</taxon>
        <taxon>Eubacteriales</taxon>
        <taxon>Syntrophomonadaceae</taxon>
        <taxon>Syntrophomonas</taxon>
    </lineage>
</organism>
<dbReference type="Pfam" id="PF16107">
    <property type="entry name" value="DUF4825"/>
    <property type="match status" value="1"/>
</dbReference>
<sequence length="280" mass="31929">MLVGCNESANVPSTSANDKNKAAIDNQTDSIHSKEENIEAYLQSKGYKMQMNSGMGFDIYVPSIDREKNQAFFNSLNNKSMPNGYDFSSYLDKPLQYVAAAIEDNGIYKDINFLCCQEQIVGVWVDVSNKEHLDTRQKLIPFNFVYDTPEKLLKYQSKYVGDNSNVTNLVYTLPYINGVKPLGIELKTDNKPYGIIVNCHGYGVDNKSSLPYFKNAAVIFSLIDNVEVITFNITDMDNNKSFDFTRAEIEDYFQQDVRQYTKSNKEYKKFLKAVLDVNLN</sequence>
<accession>A0A0E4GC10</accession>
<dbReference type="EMBL" id="CGIH01000004">
    <property type="protein sequence ID" value="CFX00886.1"/>
    <property type="molecule type" value="Genomic_DNA"/>
</dbReference>
<evidence type="ECO:0000259" key="2">
    <source>
        <dbReference type="Pfam" id="PF16107"/>
    </source>
</evidence>
<dbReference type="Proteomes" id="UP000045545">
    <property type="component" value="Unassembled WGS sequence"/>
</dbReference>
<reference evidence="3 4" key="1">
    <citation type="submission" date="2015-03" db="EMBL/GenBank/DDBJ databases">
        <authorList>
            <person name="Murphy D."/>
        </authorList>
    </citation>
    <scope>NUCLEOTIDE SEQUENCE [LARGE SCALE GENOMIC DNA]</scope>
    <source>
        <strain evidence="3 4">OL-4</strain>
    </source>
</reference>